<dbReference type="CDD" id="cd04183">
    <property type="entry name" value="GT2_BcE_like"/>
    <property type="match status" value="1"/>
</dbReference>
<dbReference type="EMBL" id="WOEY01000174">
    <property type="protein sequence ID" value="NPT47762.1"/>
    <property type="molecule type" value="Genomic_DNA"/>
</dbReference>
<dbReference type="SUPFAM" id="SSF53448">
    <property type="entry name" value="Nucleotide-diphospho-sugar transferases"/>
    <property type="match status" value="1"/>
</dbReference>
<dbReference type="Proteomes" id="UP000652198">
    <property type="component" value="Unassembled WGS sequence"/>
</dbReference>
<dbReference type="GO" id="GO:0016740">
    <property type="term" value="F:transferase activity"/>
    <property type="evidence" value="ECO:0007669"/>
    <property type="project" value="UniProtKB-KW"/>
</dbReference>
<evidence type="ECO:0000313" key="4">
    <source>
        <dbReference type="EMBL" id="NPT47762.1"/>
    </source>
</evidence>
<accession>A0ABX2C420</accession>
<keyword evidence="1 4" id="KW-0808">Transferase</keyword>
<evidence type="ECO:0000313" key="5">
    <source>
        <dbReference type="Proteomes" id="UP000652198"/>
    </source>
</evidence>
<dbReference type="InterPro" id="IPR029044">
    <property type="entry name" value="Nucleotide-diphossugar_trans"/>
</dbReference>
<dbReference type="PANTHER" id="PTHR43584">
    <property type="entry name" value="NUCLEOTIDYL TRANSFERASE"/>
    <property type="match status" value="1"/>
</dbReference>
<protein>
    <submittedName>
        <fullName evidence="4">NTP transferase domain-containing protein</fullName>
    </submittedName>
</protein>
<dbReference type="PIRSF" id="PIRSF028162">
    <property type="entry name" value="BcbE_prd"/>
    <property type="match status" value="1"/>
</dbReference>
<feature type="domain" description="Nucleotidyl transferase" evidence="3">
    <location>
        <begin position="9"/>
        <end position="191"/>
    </location>
</feature>
<comment type="caution">
    <text evidence="4">The sequence shown here is derived from an EMBL/GenBank/DDBJ whole genome shotgun (WGS) entry which is preliminary data.</text>
</comment>
<keyword evidence="5" id="KW-1185">Reference proteome</keyword>
<proteinExistence type="predicted"/>
<evidence type="ECO:0000259" key="3">
    <source>
        <dbReference type="Pfam" id="PF00483"/>
    </source>
</evidence>
<evidence type="ECO:0000256" key="1">
    <source>
        <dbReference type="ARBA" id="ARBA00022679"/>
    </source>
</evidence>
<evidence type="ECO:0000256" key="2">
    <source>
        <dbReference type="ARBA" id="ARBA00022695"/>
    </source>
</evidence>
<dbReference type="Pfam" id="PF00483">
    <property type="entry name" value="NTP_transferase"/>
    <property type="match status" value="1"/>
</dbReference>
<name>A0ABX2C420_9BURK</name>
<gene>
    <name evidence="4" type="ORF">GNZ12_42020</name>
</gene>
<sequence>MLNIVVPMAGAGSRFAKAGYADPKPLIQVSGVPMIEVVVNNLRPSAPHRFIFICQQAHIDQYGLTEKLAAWAPGSEIIALNGLTEGAACTVLAAKAFIDNDDALMIANSDQYVDVNIGTYLAEMDDQALDGLIMTMWADDPKWSFVGMSRDGLVTQVVEKEVISNEATVGIYNFRKGLDFVRAAEAMIEENLRVNNEFYVAPAYNKLIEQGSRIGIHNVGREADGMYGLGTPADLDLFLGLPVCAKATEALL</sequence>
<keyword evidence="2" id="KW-0548">Nucleotidyltransferase</keyword>
<dbReference type="PANTHER" id="PTHR43584:SF8">
    <property type="entry name" value="N-ACETYLMURAMATE ALPHA-1-PHOSPHATE URIDYLYLTRANSFERASE"/>
    <property type="match status" value="1"/>
</dbReference>
<organism evidence="4 5">
    <name type="scientific">Paraburkholderia solitsugae</name>
    <dbReference type="NCBI Taxonomy" id="2675748"/>
    <lineage>
        <taxon>Bacteria</taxon>
        <taxon>Pseudomonadati</taxon>
        <taxon>Pseudomonadota</taxon>
        <taxon>Betaproteobacteria</taxon>
        <taxon>Burkholderiales</taxon>
        <taxon>Burkholderiaceae</taxon>
        <taxon>Paraburkholderia</taxon>
    </lineage>
</organism>
<dbReference type="InterPro" id="IPR016873">
    <property type="entry name" value="Caps_polysacc_synth_BcbE_prd"/>
</dbReference>
<reference evidence="4 5" key="1">
    <citation type="submission" date="2019-11" db="EMBL/GenBank/DDBJ databases">
        <title>Metabolism of dissolved organic matter in forest soils.</title>
        <authorList>
            <person name="Cyle K.T."/>
            <person name="Wilhelm R.C."/>
            <person name="Martinez C.E."/>
        </authorList>
    </citation>
    <scope>NUCLEOTIDE SEQUENCE [LARGE SCALE GENOMIC DNA]</scope>
    <source>
        <strain evidence="4 5">1N</strain>
    </source>
</reference>
<dbReference type="InterPro" id="IPR050065">
    <property type="entry name" value="GlmU-like"/>
</dbReference>
<dbReference type="InterPro" id="IPR005835">
    <property type="entry name" value="NTP_transferase_dom"/>
</dbReference>
<dbReference type="RefSeq" id="WP_172318643.1">
    <property type="nucleotide sequence ID" value="NZ_WOEY01000174.1"/>
</dbReference>
<dbReference type="Gene3D" id="3.90.550.10">
    <property type="entry name" value="Spore Coat Polysaccharide Biosynthesis Protein SpsA, Chain A"/>
    <property type="match status" value="1"/>
</dbReference>